<protein>
    <submittedName>
        <fullName evidence="1">Uncharacterized protein</fullName>
    </submittedName>
</protein>
<name>A0A8H6U3W6_9AGAR</name>
<dbReference type="Proteomes" id="UP000620124">
    <property type="component" value="Unassembled WGS sequence"/>
</dbReference>
<dbReference type="AlphaFoldDB" id="A0A8H6U3W6"/>
<proteinExistence type="predicted"/>
<sequence>MPPISRMRLPELIWGGFNVDDVSIFDAHPSALGLAQPQPAQRPAANALQFSCPQCLPSRSSTSCASASRITSLFLTSNNQTNSELPNLEQLMLGKYEQNFLESVILGVTAICAWPDLDQGHEGACAYV</sequence>
<comment type="caution">
    <text evidence="1">The sequence shown here is derived from an EMBL/GenBank/DDBJ whole genome shotgun (WGS) entry which is preliminary data.</text>
</comment>
<accession>A0A8H6U3W6</accession>
<dbReference type="EMBL" id="JACAZI010000036">
    <property type="protein sequence ID" value="KAF7328342.1"/>
    <property type="molecule type" value="Genomic_DNA"/>
</dbReference>
<keyword evidence="2" id="KW-1185">Reference proteome</keyword>
<reference evidence="1" key="1">
    <citation type="submission" date="2020-05" db="EMBL/GenBank/DDBJ databases">
        <title>Mycena genomes resolve the evolution of fungal bioluminescence.</title>
        <authorList>
            <person name="Tsai I.J."/>
        </authorList>
    </citation>
    <scope>NUCLEOTIDE SEQUENCE</scope>
    <source>
        <strain evidence="1">CCC161011</strain>
    </source>
</reference>
<evidence type="ECO:0000313" key="2">
    <source>
        <dbReference type="Proteomes" id="UP000620124"/>
    </source>
</evidence>
<evidence type="ECO:0000313" key="1">
    <source>
        <dbReference type="EMBL" id="KAF7328342.1"/>
    </source>
</evidence>
<gene>
    <name evidence="1" type="ORF">MVEN_02549700</name>
</gene>
<organism evidence="1 2">
    <name type="scientific">Mycena venus</name>
    <dbReference type="NCBI Taxonomy" id="2733690"/>
    <lineage>
        <taxon>Eukaryota</taxon>
        <taxon>Fungi</taxon>
        <taxon>Dikarya</taxon>
        <taxon>Basidiomycota</taxon>
        <taxon>Agaricomycotina</taxon>
        <taxon>Agaricomycetes</taxon>
        <taxon>Agaricomycetidae</taxon>
        <taxon>Agaricales</taxon>
        <taxon>Marasmiineae</taxon>
        <taxon>Mycenaceae</taxon>
        <taxon>Mycena</taxon>
    </lineage>
</organism>